<dbReference type="AlphaFoldDB" id="A0AAE0CDH6"/>
<accession>A0AAE0CDH6</accession>
<name>A0AAE0CDH6_9CHLO</name>
<evidence type="ECO:0000313" key="3">
    <source>
        <dbReference type="Proteomes" id="UP001190700"/>
    </source>
</evidence>
<sequence length="194" mass="20598">MHNLVSYVSIARPFAILNFGTKAVTPAAKSIANPAVRSFDTADVADANAVTTDNSDVFADYAFTANTIKSRTLTTESGHEQTERGTTSTVDDHDNSDATADEVMVDAAERPSLEKAVATSNTIVHADPVATVAIDDTDDVDEEIVTLNAARAAVTTLAPGQFERNGKMRLANVSVLVRLYELLPRESVAACAQI</sequence>
<keyword evidence="3" id="KW-1185">Reference proteome</keyword>
<evidence type="ECO:0000313" key="2">
    <source>
        <dbReference type="EMBL" id="KAK3252209.1"/>
    </source>
</evidence>
<evidence type="ECO:0000256" key="1">
    <source>
        <dbReference type="SAM" id="MobiDB-lite"/>
    </source>
</evidence>
<dbReference type="Proteomes" id="UP001190700">
    <property type="component" value="Unassembled WGS sequence"/>
</dbReference>
<protein>
    <submittedName>
        <fullName evidence="2">Uncharacterized protein</fullName>
    </submittedName>
</protein>
<dbReference type="EMBL" id="LGRX02025559">
    <property type="protein sequence ID" value="KAK3252209.1"/>
    <property type="molecule type" value="Genomic_DNA"/>
</dbReference>
<gene>
    <name evidence="2" type="ORF">CYMTET_38493</name>
</gene>
<feature type="region of interest" description="Disordered" evidence="1">
    <location>
        <begin position="73"/>
        <end position="96"/>
    </location>
</feature>
<organism evidence="2 3">
    <name type="scientific">Cymbomonas tetramitiformis</name>
    <dbReference type="NCBI Taxonomy" id="36881"/>
    <lineage>
        <taxon>Eukaryota</taxon>
        <taxon>Viridiplantae</taxon>
        <taxon>Chlorophyta</taxon>
        <taxon>Pyramimonadophyceae</taxon>
        <taxon>Pyramimonadales</taxon>
        <taxon>Pyramimonadaceae</taxon>
        <taxon>Cymbomonas</taxon>
    </lineage>
</organism>
<proteinExistence type="predicted"/>
<reference evidence="2 3" key="1">
    <citation type="journal article" date="2015" name="Genome Biol. Evol.">
        <title>Comparative Genomics of a Bacterivorous Green Alga Reveals Evolutionary Causalities and Consequences of Phago-Mixotrophic Mode of Nutrition.</title>
        <authorList>
            <person name="Burns J.A."/>
            <person name="Paasch A."/>
            <person name="Narechania A."/>
            <person name="Kim E."/>
        </authorList>
    </citation>
    <scope>NUCLEOTIDE SEQUENCE [LARGE SCALE GENOMIC DNA]</scope>
    <source>
        <strain evidence="2 3">PLY_AMNH</strain>
    </source>
</reference>
<comment type="caution">
    <text evidence="2">The sequence shown here is derived from an EMBL/GenBank/DDBJ whole genome shotgun (WGS) entry which is preliminary data.</text>
</comment>